<accession>A0A2U8W991</accession>
<dbReference type="AlphaFoldDB" id="A0A2U8W991"/>
<dbReference type="EMBL" id="CP029550">
    <property type="protein sequence ID" value="AWN42579.1"/>
    <property type="molecule type" value="Genomic_DNA"/>
</dbReference>
<dbReference type="OrthoDB" id="356681at2"/>
<dbReference type="SUPFAM" id="SSF56300">
    <property type="entry name" value="Metallo-dependent phosphatases"/>
    <property type="match status" value="1"/>
</dbReference>
<dbReference type="InterPro" id="IPR029052">
    <property type="entry name" value="Metallo-depent_PP-like"/>
</dbReference>
<protein>
    <submittedName>
        <fullName evidence="1">Metallophosphoesterase</fullName>
    </submittedName>
</protein>
<name>A0A2U8W991_9HYPH</name>
<dbReference type="KEGG" id="mets:DK389_21325"/>
<dbReference type="Proteomes" id="UP000245926">
    <property type="component" value="Chromosome"/>
</dbReference>
<reference evidence="2" key="1">
    <citation type="submission" date="2018-05" db="EMBL/GenBank/DDBJ databases">
        <title>Complete Genome Sequence of Methylobacterium sp. 17SD2-17.</title>
        <authorList>
            <person name="Srinivasan S."/>
        </authorList>
    </citation>
    <scope>NUCLEOTIDE SEQUENCE [LARGE SCALE GENOMIC DNA]</scope>
    <source>
        <strain evidence="2">17SD2-17</strain>
    </source>
</reference>
<gene>
    <name evidence="1" type="ORF">DK389_21325</name>
</gene>
<sequence>MPQPDKAYDDFVPWVFRHGRLDRRRVERSAAANARTPVAPDPPGGMRLWILSDLDVDRAGDAFRLPEALPAFDAMLVAGNVAEGLCGSVEWLASALGGRHEGRPVILVPGPREYRTGTSVSETLRTGRERGQELGITVLADETVRLGGPGDAVHLVGATLWSDWAIHGASRAGCARTQARHRWVEAEGIGADDGRPWGPHDAAGAHARSRAYIEDVLASIVVQRHGFRPTPASLVSGVGAGDRAVVLTHHAPSPRSLAPDWSGWLCDEWLAASQVSDLEAVLDAWGAPALWVHGRVPAAVDLRLRKTRVVANPRPAPGGRAFDAGLVVTV</sequence>
<proteinExistence type="predicted"/>
<dbReference type="RefSeq" id="WP_109892600.1">
    <property type="nucleotide sequence ID" value="NZ_CP029550.1"/>
</dbReference>
<organism evidence="1 2">
    <name type="scientific">Methylobacterium durans</name>
    <dbReference type="NCBI Taxonomy" id="2202825"/>
    <lineage>
        <taxon>Bacteria</taxon>
        <taxon>Pseudomonadati</taxon>
        <taxon>Pseudomonadota</taxon>
        <taxon>Alphaproteobacteria</taxon>
        <taxon>Hyphomicrobiales</taxon>
        <taxon>Methylobacteriaceae</taxon>
        <taxon>Methylobacterium</taxon>
    </lineage>
</organism>
<evidence type="ECO:0000313" key="1">
    <source>
        <dbReference type="EMBL" id="AWN42579.1"/>
    </source>
</evidence>
<keyword evidence="2" id="KW-1185">Reference proteome</keyword>
<evidence type="ECO:0000313" key="2">
    <source>
        <dbReference type="Proteomes" id="UP000245926"/>
    </source>
</evidence>